<protein>
    <submittedName>
        <fullName evidence="2">Uncharacterized protein</fullName>
    </submittedName>
</protein>
<accession>A0A7X5XA32</accession>
<comment type="caution">
    <text evidence="2">The sequence shown here is derived from an EMBL/GenBank/DDBJ whole genome shotgun (WGS) entry which is preliminary data.</text>
</comment>
<sequence length="112" mass="12505">MKGLRTGLWCAAVISFGAAVFAYQSGAKALLALCLVLGVILPGVAEVYADRRQKRDWYARRFSSSEEARSSLDEYALRRLRDEKGAAVAVRELRRTYPKMPLAEAARLIKEL</sequence>
<feature type="transmembrane region" description="Helical" evidence="1">
    <location>
        <begin position="29"/>
        <end position="49"/>
    </location>
</feature>
<name>A0A7X5XA32_STRMQ</name>
<dbReference type="Proteomes" id="UP000536624">
    <property type="component" value="Unassembled WGS sequence"/>
</dbReference>
<keyword evidence="1" id="KW-1133">Transmembrane helix</keyword>
<dbReference type="AlphaFoldDB" id="A0A7X5XA32"/>
<keyword evidence="1" id="KW-0812">Transmembrane</keyword>
<feature type="transmembrane region" description="Helical" evidence="1">
    <location>
        <begin position="7"/>
        <end position="23"/>
    </location>
</feature>
<evidence type="ECO:0000313" key="2">
    <source>
        <dbReference type="EMBL" id="NIY68680.1"/>
    </source>
</evidence>
<reference evidence="2 3" key="1">
    <citation type="submission" date="2020-02" db="EMBL/GenBank/DDBJ databases">
        <title>Streptomyces malaysiensis DSM14702 (JHCC583434, PFL_A843) Genome sequencing and assembly.</title>
        <authorList>
            <person name="Samborskyy M."/>
        </authorList>
    </citation>
    <scope>NUCLEOTIDE SEQUENCE [LARGE SCALE GENOMIC DNA]</scope>
    <source>
        <strain evidence="2 3">DSM 14702</strain>
    </source>
</reference>
<keyword evidence="1" id="KW-0472">Membrane</keyword>
<dbReference type="EMBL" id="JAALLH010000001">
    <property type="protein sequence ID" value="NIY68680.1"/>
    <property type="molecule type" value="Genomic_DNA"/>
</dbReference>
<evidence type="ECO:0000313" key="3">
    <source>
        <dbReference type="Proteomes" id="UP000536624"/>
    </source>
</evidence>
<gene>
    <name evidence="2" type="ORF">SMALB_6777</name>
</gene>
<proteinExistence type="predicted"/>
<dbReference type="RefSeq" id="WP_244453215.1">
    <property type="nucleotide sequence ID" value="NZ_JAALLH010000001.1"/>
</dbReference>
<organism evidence="2 3">
    <name type="scientific">Streptomyces malaysiensis</name>
    <dbReference type="NCBI Taxonomy" id="92644"/>
    <lineage>
        <taxon>Bacteria</taxon>
        <taxon>Bacillati</taxon>
        <taxon>Actinomycetota</taxon>
        <taxon>Actinomycetes</taxon>
        <taxon>Kitasatosporales</taxon>
        <taxon>Streptomycetaceae</taxon>
        <taxon>Streptomyces</taxon>
        <taxon>Streptomyces violaceusniger group</taxon>
    </lineage>
</organism>
<evidence type="ECO:0000256" key="1">
    <source>
        <dbReference type="SAM" id="Phobius"/>
    </source>
</evidence>